<evidence type="ECO:0000313" key="1">
    <source>
        <dbReference type="EMBL" id="ESP00850.1"/>
    </source>
</evidence>
<keyword evidence="2" id="KW-1185">Reference proteome</keyword>
<protein>
    <submittedName>
        <fullName evidence="1">Uncharacterized protein</fullName>
    </submittedName>
</protein>
<dbReference type="EMBL" id="KB200650">
    <property type="protein sequence ID" value="ESP00850.1"/>
    <property type="molecule type" value="Genomic_DNA"/>
</dbReference>
<organism evidence="1 2">
    <name type="scientific">Lottia gigantea</name>
    <name type="common">Giant owl limpet</name>
    <dbReference type="NCBI Taxonomy" id="225164"/>
    <lineage>
        <taxon>Eukaryota</taxon>
        <taxon>Metazoa</taxon>
        <taxon>Spiralia</taxon>
        <taxon>Lophotrochozoa</taxon>
        <taxon>Mollusca</taxon>
        <taxon>Gastropoda</taxon>
        <taxon>Patellogastropoda</taxon>
        <taxon>Lottioidea</taxon>
        <taxon>Lottiidae</taxon>
        <taxon>Lottia</taxon>
    </lineage>
</organism>
<reference evidence="1 2" key="1">
    <citation type="journal article" date="2013" name="Nature">
        <title>Insights into bilaterian evolution from three spiralian genomes.</title>
        <authorList>
            <person name="Simakov O."/>
            <person name="Marletaz F."/>
            <person name="Cho S.J."/>
            <person name="Edsinger-Gonzales E."/>
            <person name="Havlak P."/>
            <person name="Hellsten U."/>
            <person name="Kuo D.H."/>
            <person name="Larsson T."/>
            <person name="Lv J."/>
            <person name="Arendt D."/>
            <person name="Savage R."/>
            <person name="Osoegawa K."/>
            <person name="de Jong P."/>
            <person name="Grimwood J."/>
            <person name="Chapman J.A."/>
            <person name="Shapiro H."/>
            <person name="Aerts A."/>
            <person name="Otillar R.P."/>
            <person name="Terry A.Y."/>
            <person name="Boore J.L."/>
            <person name="Grigoriev I.V."/>
            <person name="Lindberg D.R."/>
            <person name="Seaver E.C."/>
            <person name="Weisblat D.A."/>
            <person name="Putnam N.H."/>
            <person name="Rokhsar D.S."/>
        </authorList>
    </citation>
    <scope>NUCLEOTIDE SEQUENCE [LARGE SCALE GENOMIC DNA]</scope>
</reference>
<accession>V4CFQ3</accession>
<name>V4CFQ3_LOTGI</name>
<dbReference type="GeneID" id="20250771"/>
<evidence type="ECO:0000313" key="2">
    <source>
        <dbReference type="Proteomes" id="UP000030746"/>
    </source>
</evidence>
<dbReference type="Proteomes" id="UP000030746">
    <property type="component" value="Unassembled WGS sequence"/>
</dbReference>
<dbReference type="KEGG" id="lgi:LOTGIDRAFT_238478"/>
<dbReference type="CTD" id="20250771"/>
<dbReference type="AlphaFoldDB" id="V4CFQ3"/>
<sequence>MVGIDNNINRYLPNCQKDGSIQGYKNMNIRVIMQLTAAIFGLSVTMGLPTPQSNAPTLSTLLPTTVNPHLMPNPCGGEIDMDYIPNEEELSESIHELLPNTIKIKSKVEGLKTIMAANRIQNKILRSIVEKKASSEYNSDAFPYPNNLFSGDMFSDLYKNMSMVEIYYSNLAEVEKSHHDDNDAEILGHLTEVTDAAQKIRCHLSIILRFHEQIVPSVDFQVEPSKIDNSSRVSRYIKHYQIFYMTEVFVESVRDLFSTIF</sequence>
<dbReference type="RefSeq" id="XP_009048478.1">
    <property type="nucleotide sequence ID" value="XM_009050230.1"/>
</dbReference>
<gene>
    <name evidence="1" type="ORF">LOTGIDRAFT_238478</name>
</gene>
<proteinExistence type="predicted"/>
<dbReference type="HOGENOM" id="CLU_1066663_0_0_1"/>